<dbReference type="EMBL" id="CP017101">
    <property type="protein sequence ID" value="APO66851.1"/>
    <property type="molecule type" value="Genomic_DNA"/>
</dbReference>
<name>A0A1L5NG54_9HYPH</name>
<dbReference type="Proteomes" id="UP000184749">
    <property type="component" value="Chromosome"/>
</dbReference>
<evidence type="ECO:0000256" key="1">
    <source>
        <dbReference type="SAM" id="MobiDB-lite"/>
    </source>
</evidence>
<feature type="compositionally biased region" description="Basic and acidic residues" evidence="1">
    <location>
        <begin position="1"/>
        <end position="11"/>
    </location>
</feature>
<protein>
    <submittedName>
        <fullName evidence="2">Uncharacterized protein</fullName>
    </submittedName>
</protein>
<sequence>MGDAARRETRRLPRKPKPISPPKKHHAELVDELHDYASKTPDAIIRKRVFKEPGIREDDLAATQRNATQAKSRLPRRSRASFPASTAETIPRAPLPGLGRPSPKANRPPKFAE</sequence>
<evidence type="ECO:0000313" key="3">
    <source>
        <dbReference type="Proteomes" id="UP000184749"/>
    </source>
</evidence>
<dbReference type="AlphaFoldDB" id="A0A1L5NG54"/>
<feature type="region of interest" description="Disordered" evidence="1">
    <location>
        <begin position="1"/>
        <end position="28"/>
    </location>
</feature>
<feature type="region of interest" description="Disordered" evidence="1">
    <location>
        <begin position="55"/>
        <end position="113"/>
    </location>
</feature>
<evidence type="ECO:0000313" key="2">
    <source>
        <dbReference type="EMBL" id="APO66851.1"/>
    </source>
</evidence>
<feature type="compositionally biased region" description="Basic residues" evidence="1">
    <location>
        <begin position="12"/>
        <end position="26"/>
    </location>
</feature>
<reference evidence="2 3" key="1">
    <citation type="submission" date="2016-09" db="EMBL/GenBank/DDBJ databases">
        <title>The complete genome sequences of Rhizobium gallicum, symbiovars gallicum and phaseoli, symbionts associated to common bean (Phaseolus vulgaris).</title>
        <authorList>
            <person name="Bustos P."/>
            <person name="Santamaria R.I."/>
            <person name="Perez-Carrascal O.M."/>
            <person name="Juarez S."/>
            <person name="Lozano L."/>
            <person name="Martinez-Flores I."/>
            <person name="Martinez-Romero E."/>
            <person name="Cevallos M."/>
            <person name="Romero D."/>
            <person name="Davila G."/>
            <person name="Gonzalez V."/>
        </authorList>
    </citation>
    <scope>NUCLEOTIDE SEQUENCE [LARGE SCALE GENOMIC DNA]</scope>
    <source>
        <strain evidence="2 3">IE4872</strain>
    </source>
</reference>
<accession>A0A1L5NG54</accession>
<gene>
    <name evidence="2" type="ORF">IE4872_CH01202</name>
</gene>
<organism evidence="2 3">
    <name type="scientific">Rhizobium gallicum</name>
    <dbReference type="NCBI Taxonomy" id="56730"/>
    <lineage>
        <taxon>Bacteria</taxon>
        <taxon>Pseudomonadati</taxon>
        <taxon>Pseudomonadota</taxon>
        <taxon>Alphaproteobacteria</taxon>
        <taxon>Hyphomicrobiales</taxon>
        <taxon>Rhizobiaceae</taxon>
        <taxon>Rhizobium/Agrobacterium group</taxon>
        <taxon>Rhizobium</taxon>
    </lineage>
</organism>
<proteinExistence type="predicted"/>